<evidence type="ECO:0000256" key="3">
    <source>
        <dbReference type="ARBA" id="ARBA00023125"/>
    </source>
</evidence>
<dbReference type="GO" id="GO:0000981">
    <property type="term" value="F:DNA-binding transcription factor activity, RNA polymerase II-specific"/>
    <property type="evidence" value="ECO:0007669"/>
    <property type="project" value="InterPro"/>
</dbReference>
<reference evidence="7" key="3">
    <citation type="submission" date="2015-04" db="UniProtKB">
        <authorList>
            <consortium name="EnsemblPlants"/>
        </authorList>
    </citation>
    <scope>IDENTIFICATION</scope>
</reference>
<comment type="subcellular location">
    <subcellularLocation>
        <location evidence="1">Nucleus</location>
    </subcellularLocation>
</comment>
<accession>A0A0D9UXH9</accession>
<dbReference type="PROSITE" id="PS50066">
    <property type="entry name" value="MADS_BOX_2"/>
    <property type="match status" value="1"/>
</dbReference>
<dbReference type="AlphaFoldDB" id="A0A0D9UXH9"/>
<dbReference type="GO" id="GO:0005634">
    <property type="term" value="C:nucleus"/>
    <property type="evidence" value="ECO:0007669"/>
    <property type="project" value="UniProtKB-SubCell"/>
</dbReference>
<reference evidence="8" key="2">
    <citation type="submission" date="2013-12" db="EMBL/GenBank/DDBJ databases">
        <authorList>
            <person name="Yu Y."/>
            <person name="Lee S."/>
            <person name="de Baynast K."/>
            <person name="Wissotski M."/>
            <person name="Liu L."/>
            <person name="Talag J."/>
            <person name="Goicoechea J."/>
            <person name="Angelova A."/>
            <person name="Jetty R."/>
            <person name="Kudrna D."/>
            <person name="Golser W."/>
            <person name="Rivera L."/>
            <person name="Zhang J."/>
            <person name="Wing R."/>
        </authorList>
    </citation>
    <scope>NUCLEOTIDE SEQUENCE</scope>
</reference>
<proteinExistence type="predicted"/>
<evidence type="ECO:0000256" key="4">
    <source>
        <dbReference type="ARBA" id="ARBA00023163"/>
    </source>
</evidence>
<dbReference type="Proteomes" id="UP000032180">
    <property type="component" value="Chromosome 1"/>
</dbReference>
<evidence type="ECO:0000313" key="8">
    <source>
        <dbReference type="Proteomes" id="UP000032180"/>
    </source>
</evidence>
<dbReference type="PANTHER" id="PTHR11945">
    <property type="entry name" value="MADS BOX PROTEIN"/>
    <property type="match status" value="1"/>
</dbReference>
<dbReference type="STRING" id="77586.A0A0D9UXH9"/>
<organism evidence="7 8">
    <name type="scientific">Leersia perrieri</name>
    <dbReference type="NCBI Taxonomy" id="77586"/>
    <lineage>
        <taxon>Eukaryota</taxon>
        <taxon>Viridiplantae</taxon>
        <taxon>Streptophyta</taxon>
        <taxon>Embryophyta</taxon>
        <taxon>Tracheophyta</taxon>
        <taxon>Spermatophyta</taxon>
        <taxon>Magnoliopsida</taxon>
        <taxon>Liliopsida</taxon>
        <taxon>Poales</taxon>
        <taxon>Poaceae</taxon>
        <taxon>BOP clade</taxon>
        <taxon>Oryzoideae</taxon>
        <taxon>Oryzeae</taxon>
        <taxon>Oryzinae</taxon>
        <taxon>Leersia</taxon>
    </lineage>
</organism>
<dbReference type="PRINTS" id="PR00404">
    <property type="entry name" value="MADSDOMAIN"/>
</dbReference>
<dbReference type="SMART" id="SM00432">
    <property type="entry name" value="MADS"/>
    <property type="match status" value="1"/>
</dbReference>
<protein>
    <recommendedName>
        <fullName evidence="6">MADS-box domain-containing protein</fullName>
    </recommendedName>
</protein>
<evidence type="ECO:0000256" key="1">
    <source>
        <dbReference type="ARBA" id="ARBA00004123"/>
    </source>
</evidence>
<reference evidence="7 8" key="1">
    <citation type="submission" date="2012-08" db="EMBL/GenBank/DDBJ databases">
        <title>Oryza genome evolution.</title>
        <authorList>
            <person name="Wing R.A."/>
        </authorList>
    </citation>
    <scope>NUCLEOTIDE SEQUENCE</scope>
</reference>
<dbReference type="PANTHER" id="PTHR11945:SF776">
    <property type="entry name" value="AGAMOUS-LIKE 50-RELATED"/>
    <property type="match status" value="1"/>
</dbReference>
<evidence type="ECO:0000256" key="2">
    <source>
        <dbReference type="ARBA" id="ARBA00023015"/>
    </source>
</evidence>
<dbReference type="CDD" id="cd00266">
    <property type="entry name" value="MADS_SRF_like"/>
    <property type="match status" value="1"/>
</dbReference>
<dbReference type="HOGENOM" id="CLU_053053_5_5_1"/>
<keyword evidence="4" id="KW-0804">Transcription</keyword>
<keyword evidence="5" id="KW-0539">Nucleus</keyword>
<dbReference type="GO" id="GO:0045944">
    <property type="term" value="P:positive regulation of transcription by RNA polymerase II"/>
    <property type="evidence" value="ECO:0007669"/>
    <property type="project" value="InterPro"/>
</dbReference>
<dbReference type="Pfam" id="PF00319">
    <property type="entry name" value="SRF-TF"/>
    <property type="match status" value="1"/>
</dbReference>
<sequence>MVGPSGRSSKGKKEIEIKLIENTNSRHVTFSKRRSGLFKKASELSTLCGAAVAVVAFSQAGRPFAFLSDPTADSLLRRRSSLVVTSCAGGEEVDAMRRAAEEAAARHAAEKARMSDAADKIVAAAAAAGSAMWWESAGVEALGEAELAVLDVALRRLKGDVCHRLSNAGGVASARRRRRGSSSLSLKLAFCMLHIT</sequence>
<dbReference type="InterPro" id="IPR002100">
    <property type="entry name" value="TF_MADSbox"/>
</dbReference>
<evidence type="ECO:0000313" key="7">
    <source>
        <dbReference type="EnsemblPlants" id="LPERR01G04800.1"/>
    </source>
</evidence>
<dbReference type="InterPro" id="IPR036879">
    <property type="entry name" value="TF_MADSbox_sf"/>
</dbReference>
<keyword evidence="2" id="KW-0805">Transcription regulation</keyword>
<dbReference type="Gene3D" id="3.40.1810.10">
    <property type="entry name" value="Transcription factor, MADS-box"/>
    <property type="match status" value="1"/>
</dbReference>
<keyword evidence="8" id="KW-1185">Reference proteome</keyword>
<evidence type="ECO:0000256" key="5">
    <source>
        <dbReference type="ARBA" id="ARBA00023242"/>
    </source>
</evidence>
<dbReference type="InterPro" id="IPR033897">
    <property type="entry name" value="SRF-like_MADS-box"/>
</dbReference>
<keyword evidence="3" id="KW-0238">DNA-binding</keyword>
<dbReference type="GO" id="GO:0046983">
    <property type="term" value="F:protein dimerization activity"/>
    <property type="evidence" value="ECO:0007669"/>
    <property type="project" value="InterPro"/>
</dbReference>
<feature type="domain" description="MADS-box" evidence="6">
    <location>
        <begin position="10"/>
        <end position="70"/>
    </location>
</feature>
<dbReference type="EnsemblPlants" id="LPERR01G04800.1">
    <property type="protein sequence ID" value="LPERR01G04800.1"/>
    <property type="gene ID" value="LPERR01G04800"/>
</dbReference>
<evidence type="ECO:0000259" key="6">
    <source>
        <dbReference type="PROSITE" id="PS50066"/>
    </source>
</evidence>
<name>A0A0D9UXH9_9ORYZ</name>
<dbReference type="Gramene" id="LPERR01G04800.1">
    <property type="protein sequence ID" value="LPERR01G04800.1"/>
    <property type="gene ID" value="LPERR01G04800"/>
</dbReference>
<dbReference type="GO" id="GO:0000978">
    <property type="term" value="F:RNA polymerase II cis-regulatory region sequence-specific DNA binding"/>
    <property type="evidence" value="ECO:0007669"/>
    <property type="project" value="TreeGrafter"/>
</dbReference>
<dbReference type="SUPFAM" id="SSF55455">
    <property type="entry name" value="SRF-like"/>
    <property type="match status" value="1"/>
</dbReference>
<dbReference type="eggNOG" id="KOG0014">
    <property type="taxonomic scope" value="Eukaryota"/>
</dbReference>